<evidence type="ECO:0000256" key="5">
    <source>
        <dbReference type="ARBA" id="ARBA00023015"/>
    </source>
</evidence>
<evidence type="ECO:0000256" key="8">
    <source>
        <dbReference type="ARBA" id="ARBA00029829"/>
    </source>
</evidence>
<evidence type="ECO:0000256" key="9">
    <source>
        <dbReference type="ARBA" id="ARBA00030803"/>
    </source>
</evidence>
<evidence type="ECO:0000256" key="3">
    <source>
        <dbReference type="ARBA" id="ARBA00022692"/>
    </source>
</evidence>
<evidence type="ECO:0000256" key="2">
    <source>
        <dbReference type="ARBA" id="ARBA00022475"/>
    </source>
</evidence>
<dbReference type="InterPro" id="IPR053877">
    <property type="entry name" value="RskA_N"/>
</dbReference>
<keyword evidence="3 11" id="KW-0812">Transmembrane</keyword>
<dbReference type="RefSeq" id="WP_109331502.1">
    <property type="nucleotide sequence ID" value="NZ_CP021354.1"/>
</dbReference>
<evidence type="ECO:0000256" key="1">
    <source>
        <dbReference type="ARBA" id="ARBA00004162"/>
    </source>
</evidence>
<evidence type="ECO:0000313" key="14">
    <source>
        <dbReference type="EMBL" id="AWK73470.1"/>
    </source>
</evidence>
<feature type="region of interest" description="Disordered" evidence="10">
    <location>
        <begin position="224"/>
        <end position="243"/>
    </location>
</feature>
<dbReference type="Pfam" id="PF10099">
    <property type="entry name" value="RskA_C"/>
    <property type="match status" value="1"/>
</dbReference>
<dbReference type="InterPro" id="IPR041916">
    <property type="entry name" value="Anti_sigma_zinc_sf"/>
</dbReference>
<reference evidence="14 15" key="1">
    <citation type="submission" date="2017-05" db="EMBL/GenBank/DDBJ databases">
        <title>Isolation of Rhodococcus sp. S2-17 biodegrading of BP-3.</title>
        <authorList>
            <person name="Lee Y."/>
            <person name="Kim K.H."/>
            <person name="Chun B.H."/>
            <person name="Jung H.S."/>
            <person name="Jeon C.O."/>
        </authorList>
    </citation>
    <scope>NUCLEOTIDE SEQUENCE [LARGE SCALE GENOMIC DNA]</scope>
    <source>
        <strain evidence="14 15">S2-17</strain>
    </source>
</reference>
<evidence type="ECO:0000259" key="12">
    <source>
        <dbReference type="Pfam" id="PF10099"/>
    </source>
</evidence>
<dbReference type="InterPro" id="IPR018764">
    <property type="entry name" value="RskA_C"/>
</dbReference>
<dbReference type="PANTHER" id="PTHR37461">
    <property type="entry name" value="ANTI-SIGMA-K FACTOR RSKA"/>
    <property type="match status" value="1"/>
</dbReference>
<dbReference type="AlphaFoldDB" id="A0A2S2BXU7"/>
<comment type="subcellular location">
    <subcellularLocation>
        <location evidence="1">Cell membrane</location>
        <topology evidence="1">Single-pass membrane protein</topology>
    </subcellularLocation>
</comment>
<dbReference type="GO" id="GO:0006417">
    <property type="term" value="P:regulation of translation"/>
    <property type="evidence" value="ECO:0007669"/>
    <property type="project" value="TreeGrafter"/>
</dbReference>
<evidence type="ECO:0000313" key="15">
    <source>
        <dbReference type="Proteomes" id="UP000245711"/>
    </source>
</evidence>
<dbReference type="GO" id="GO:0005886">
    <property type="term" value="C:plasma membrane"/>
    <property type="evidence" value="ECO:0007669"/>
    <property type="project" value="UniProtKB-SubCell"/>
</dbReference>
<accession>A0A2S2BXU7</accession>
<dbReference type="InterPro" id="IPR051474">
    <property type="entry name" value="Anti-sigma-K/W_factor"/>
</dbReference>
<name>A0A2S2BXU7_9NOCA</name>
<keyword evidence="15" id="KW-1185">Reference proteome</keyword>
<keyword evidence="4 11" id="KW-1133">Transmembrane helix</keyword>
<evidence type="ECO:0000259" key="13">
    <source>
        <dbReference type="Pfam" id="PF22618"/>
    </source>
</evidence>
<protein>
    <recommendedName>
        <fullName evidence="9">Regulator of SigK</fullName>
    </recommendedName>
    <alternativeName>
        <fullName evidence="8">Sigma-K anti-sigma factor RskA</fullName>
    </alternativeName>
</protein>
<keyword evidence="2" id="KW-1003">Cell membrane</keyword>
<evidence type="ECO:0000256" key="4">
    <source>
        <dbReference type="ARBA" id="ARBA00022989"/>
    </source>
</evidence>
<gene>
    <name evidence="14" type="ORF">CBI38_19790</name>
</gene>
<dbReference type="Proteomes" id="UP000245711">
    <property type="component" value="Chromosome"/>
</dbReference>
<dbReference type="GO" id="GO:0016989">
    <property type="term" value="F:sigma factor antagonist activity"/>
    <property type="evidence" value="ECO:0007669"/>
    <property type="project" value="TreeGrafter"/>
</dbReference>
<feature type="transmembrane region" description="Helical" evidence="11">
    <location>
        <begin position="100"/>
        <end position="118"/>
    </location>
</feature>
<feature type="domain" description="Anti-sigma-K factor RskA N-terminal" evidence="13">
    <location>
        <begin position="5"/>
        <end position="52"/>
    </location>
</feature>
<evidence type="ECO:0000256" key="6">
    <source>
        <dbReference type="ARBA" id="ARBA00023136"/>
    </source>
</evidence>
<dbReference type="PANTHER" id="PTHR37461:SF1">
    <property type="entry name" value="ANTI-SIGMA-K FACTOR RSKA"/>
    <property type="match status" value="1"/>
</dbReference>
<sequence>MNEDLLGMACPYALDALDDQERRELDARVAAADEDTRVAFAAEVRAIRESLAVVSEVGAVAPPPQLRARLLEQIGQDARADTYAPVHLDHHRNRRRRWRIAVAAAAAVGILAGGTVIARQLTEGPDPTVAEQVLQAADMQSSSTPIPGGGSATASYSKSEDAAVLVMNDVVPPAADSVYQMWLLPESGDAPVPAGTMTPDDVLPTTTVVLDDIGSMTKLAFTIEPPGGSPQPTSNPFAVLTLS</sequence>
<keyword evidence="6 11" id="KW-0472">Membrane</keyword>
<dbReference type="OrthoDB" id="153510at2"/>
<dbReference type="EMBL" id="CP021354">
    <property type="protein sequence ID" value="AWK73470.1"/>
    <property type="molecule type" value="Genomic_DNA"/>
</dbReference>
<keyword evidence="5" id="KW-0805">Transcription regulation</keyword>
<keyword evidence="7" id="KW-0804">Transcription</keyword>
<dbReference type="KEGG" id="roz:CBI38_19790"/>
<feature type="compositionally biased region" description="Polar residues" evidence="10">
    <location>
        <begin position="230"/>
        <end position="243"/>
    </location>
</feature>
<dbReference type="Gene3D" id="1.10.10.1320">
    <property type="entry name" value="Anti-sigma factor, zinc-finger domain"/>
    <property type="match status" value="1"/>
</dbReference>
<feature type="domain" description="Anti-sigma K factor RskA C-terminal" evidence="12">
    <location>
        <begin position="101"/>
        <end position="236"/>
    </location>
</feature>
<evidence type="ECO:0000256" key="7">
    <source>
        <dbReference type="ARBA" id="ARBA00023163"/>
    </source>
</evidence>
<dbReference type="Pfam" id="PF22618">
    <property type="entry name" value="RskA_N"/>
    <property type="match status" value="1"/>
</dbReference>
<proteinExistence type="predicted"/>
<organism evidence="14 15">
    <name type="scientific">Rhodococcus oxybenzonivorans</name>
    <dbReference type="NCBI Taxonomy" id="1990687"/>
    <lineage>
        <taxon>Bacteria</taxon>
        <taxon>Bacillati</taxon>
        <taxon>Actinomycetota</taxon>
        <taxon>Actinomycetes</taxon>
        <taxon>Mycobacteriales</taxon>
        <taxon>Nocardiaceae</taxon>
        <taxon>Rhodococcus</taxon>
    </lineage>
</organism>
<evidence type="ECO:0000256" key="10">
    <source>
        <dbReference type="SAM" id="MobiDB-lite"/>
    </source>
</evidence>
<evidence type="ECO:0000256" key="11">
    <source>
        <dbReference type="SAM" id="Phobius"/>
    </source>
</evidence>